<dbReference type="InterPro" id="IPR037523">
    <property type="entry name" value="VOC_core"/>
</dbReference>
<evidence type="ECO:0000313" key="2">
    <source>
        <dbReference type="EMBL" id="GHE98716.1"/>
    </source>
</evidence>
<dbReference type="SUPFAM" id="SSF54593">
    <property type="entry name" value="Glyoxalase/Bleomycin resistance protein/Dihydroxybiphenyl dioxygenase"/>
    <property type="match status" value="1"/>
</dbReference>
<feature type="domain" description="VOC" evidence="1">
    <location>
        <begin position="13"/>
        <end position="135"/>
    </location>
</feature>
<organism evidence="2 3">
    <name type="scientific">Streptomyces spiralis</name>
    <dbReference type="NCBI Taxonomy" id="66376"/>
    <lineage>
        <taxon>Bacteria</taxon>
        <taxon>Bacillati</taxon>
        <taxon>Actinomycetota</taxon>
        <taxon>Actinomycetes</taxon>
        <taxon>Kitasatosporales</taxon>
        <taxon>Streptomycetaceae</taxon>
        <taxon>Streptomyces</taxon>
    </lineage>
</organism>
<reference evidence="2" key="1">
    <citation type="journal article" date="2014" name="Int. J. Syst. Evol. Microbiol.">
        <title>Complete genome sequence of Corynebacterium casei LMG S-19264T (=DSM 44701T), isolated from a smear-ripened cheese.</title>
        <authorList>
            <consortium name="US DOE Joint Genome Institute (JGI-PGF)"/>
            <person name="Walter F."/>
            <person name="Albersmeier A."/>
            <person name="Kalinowski J."/>
            <person name="Ruckert C."/>
        </authorList>
    </citation>
    <scope>NUCLEOTIDE SEQUENCE</scope>
    <source>
        <strain evidence="2">JCM 3302</strain>
    </source>
</reference>
<dbReference type="PROSITE" id="PS51819">
    <property type="entry name" value="VOC"/>
    <property type="match status" value="1"/>
</dbReference>
<name>A0A919DYM2_9ACTN</name>
<dbReference type="RefSeq" id="WP_189905724.1">
    <property type="nucleotide sequence ID" value="NZ_BNBC01000037.1"/>
</dbReference>
<dbReference type="InterPro" id="IPR029068">
    <property type="entry name" value="Glyas_Bleomycin-R_OHBP_Dase"/>
</dbReference>
<reference evidence="2" key="2">
    <citation type="submission" date="2020-09" db="EMBL/GenBank/DDBJ databases">
        <authorList>
            <person name="Sun Q."/>
            <person name="Ohkuma M."/>
        </authorList>
    </citation>
    <scope>NUCLEOTIDE SEQUENCE</scope>
    <source>
        <strain evidence="2">JCM 3302</strain>
    </source>
</reference>
<dbReference type="Proteomes" id="UP000641386">
    <property type="component" value="Unassembled WGS sequence"/>
</dbReference>
<keyword evidence="3" id="KW-1185">Reference proteome</keyword>
<evidence type="ECO:0000259" key="1">
    <source>
        <dbReference type="PROSITE" id="PS51819"/>
    </source>
</evidence>
<accession>A0A919DYM2</accession>
<protein>
    <submittedName>
        <fullName evidence="2">Glyoxalase</fullName>
    </submittedName>
</protein>
<comment type="caution">
    <text evidence="2">The sequence shown here is derived from an EMBL/GenBank/DDBJ whole genome shotgun (WGS) entry which is preliminary data.</text>
</comment>
<proteinExistence type="predicted"/>
<dbReference type="Gene3D" id="3.10.180.10">
    <property type="entry name" value="2,3-Dihydroxybiphenyl 1,2-Dioxygenase, domain 1"/>
    <property type="match status" value="1"/>
</dbReference>
<dbReference type="InterPro" id="IPR004360">
    <property type="entry name" value="Glyas_Fos-R_dOase_dom"/>
</dbReference>
<evidence type="ECO:0000313" key="3">
    <source>
        <dbReference type="Proteomes" id="UP000641386"/>
    </source>
</evidence>
<gene>
    <name evidence="2" type="ORF">GCM10014715_63650</name>
</gene>
<dbReference type="AlphaFoldDB" id="A0A919DYM2"/>
<sequence length="151" mass="16033">MTVHGDLPAPQQGLLLTHFLTVSNVAVSRRFYADVFGGDIVMEENPAIVKAANTWIIMNPGGGPTPDKPGVILEAPQSGERVSSFLNVRVADIAAFYTHAVAHGADFLTEPVDRGSELRCYFRDPDGYLIEVGQSTGLLVGIQAAPPAESG</sequence>
<dbReference type="Pfam" id="PF00903">
    <property type="entry name" value="Glyoxalase"/>
    <property type="match status" value="1"/>
</dbReference>
<dbReference type="EMBL" id="BNBC01000037">
    <property type="protein sequence ID" value="GHE98716.1"/>
    <property type="molecule type" value="Genomic_DNA"/>
</dbReference>